<dbReference type="Pfam" id="PF11003">
    <property type="entry name" value="DUF2842"/>
    <property type="match status" value="1"/>
</dbReference>
<accession>A0ABS6BLD1</accession>
<evidence type="ECO:0000313" key="2">
    <source>
        <dbReference type="EMBL" id="MBU3079118.1"/>
    </source>
</evidence>
<dbReference type="Proteomes" id="UP000776276">
    <property type="component" value="Unassembled WGS sequence"/>
</dbReference>
<protein>
    <submittedName>
        <fullName evidence="2">DUF2842 domain-containing protein</fullName>
    </submittedName>
</protein>
<sequence>MSNPSQPTWRKPAGAFAIMALIMLWAGLVLLASPWIERLPALAQAPVYIVLGLAWIWLLPLRRLLAWMETGRWR</sequence>
<dbReference type="EMBL" id="JAHKRT010000008">
    <property type="protein sequence ID" value="MBU3079118.1"/>
    <property type="molecule type" value="Genomic_DNA"/>
</dbReference>
<keyword evidence="1" id="KW-0472">Membrane</keyword>
<reference evidence="2 3" key="1">
    <citation type="submission" date="2021-06" db="EMBL/GenBank/DDBJ databases">
        <title>Sphingomonas sp. XMGL2, whole genome shotgun sequencing project.</title>
        <authorList>
            <person name="Zhao G."/>
            <person name="Shen L."/>
        </authorList>
    </citation>
    <scope>NUCLEOTIDE SEQUENCE [LARGE SCALE GENOMIC DNA]</scope>
    <source>
        <strain evidence="2 3">XMGL2</strain>
    </source>
</reference>
<dbReference type="RefSeq" id="WP_216326621.1">
    <property type="nucleotide sequence ID" value="NZ_JAHKRT010000008.1"/>
</dbReference>
<comment type="caution">
    <text evidence="2">The sequence shown here is derived from an EMBL/GenBank/DDBJ whole genome shotgun (WGS) entry which is preliminary data.</text>
</comment>
<name>A0ABS6BLD1_9SPHN</name>
<evidence type="ECO:0000256" key="1">
    <source>
        <dbReference type="SAM" id="Phobius"/>
    </source>
</evidence>
<keyword evidence="3" id="KW-1185">Reference proteome</keyword>
<dbReference type="InterPro" id="IPR021265">
    <property type="entry name" value="DUF2842"/>
</dbReference>
<keyword evidence="1" id="KW-0812">Transmembrane</keyword>
<organism evidence="2 3">
    <name type="scientific">Sphingomonas quercus</name>
    <dbReference type="NCBI Taxonomy" id="2842451"/>
    <lineage>
        <taxon>Bacteria</taxon>
        <taxon>Pseudomonadati</taxon>
        <taxon>Pseudomonadota</taxon>
        <taxon>Alphaproteobacteria</taxon>
        <taxon>Sphingomonadales</taxon>
        <taxon>Sphingomonadaceae</taxon>
        <taxon>Sphingomonas</taxon>
    </lineage>
</organism>
<feature type="transmembrane region" description="Helical" evidence="1">
    <location>
        <begin position="45"/>
        <end position="65"/>
    </location>
</feature>
<evidence type="ECO:0000313" key="3">
    <source>
        <dbReference type="Proteomes" id="UP000776276"/>
    </source>
</evidence>
<gene>
    <name evidence="2" type="ORF">KOF26_14760</name>
</gene>
<proteinExistence type="predicted"/>
<feature type="transmembrane region" description="Helical" evidence="1">
    <location>
        <begin position="12"/>
        <end position="33"/>
    </location>
</feature>
<keyword evidence="1" id="KW-1133">Transmembrane helix</keyword>